<dbReference type="RefSeq" id="WP_191632965.1">
    <property type="nucleotide sequence ID" value="NZ_CABVHE010000089.1"/>
</dbReference>
<gene>
    <name evidence="1" type="ORF">PS862_04348</name>
</gene>
<dbReference type="EMBL" id="CABVII010000021">
    <property type="protein sequence ID" value="VVP30665.1"/>
    <property type="molecule type" value="Genomic_DNA"/>
</dbReference>
<reference evidence="1 2" key="1">
    <citation type="submission" date="2019-09" db="EMBL/GenBank/DDBJ databases">
        <authorList>
            <person name="Chandra G."/>
            <person name="Truman W A."/>
        </authorList>
    </citation>
    <scope>NUCLEOTIDE SEQUENCE [LARGE SCALE GENOMIC DNA]</scope>
    <source>
        <strain evidence="1">PS862</strain>
    </source>
</reference>
<sequence>MPAIAILRTPSPASLAPTEFGVLIDDHGLHSDLLEGMKGCKCRFIRSSPGNQPSLPLNRRPMLLPGTAELVSVAKDDKLRYLFDDAFLEISLLRTRFAQTEFRDVCNVPTTS</sequence>
<evidence type="ECO:0000313" key="1">
    <source>
        <dbReference type="EMBL" id="VVP30665.1"/>
    </source>
</evidence>
<organism evidence="1 2">
    <name type="scientific">Pseudomonas fluorescens</name>
    <dbReference type="NCBI Taxonomy" id="294"/>
    <lineage>
        <taxon>Bacteria</taxon>
        <taxon>Pseudomonadati</taxon>
        <taxon>Pseudomonadota</taxon>
        <taxon>Gammaproteobacteria</taxon>
        <taxon>Pseudomonadales</taxon>
        <taxon>Pseudomonadaceae</taxon>
        <taxon>Pseudomonas</taxon>
    </lineage>
</organism>
<name>A0A5E6XXX7_PSEFL</name>
<proteinExistence type="predicted"/>
<evidence type="ECO:0000313" key="2">
    <source>
        <dbReference type="Proteomes" id="UP000385207"/>
    </source>
</evidence>
<dbReference type="AlphaFoldDB" id="A0A5E6XXX7"/>
<accession>A0A5E6XXX7</accession>
<protein>
    <submittedName>
        <fullName evidence="1">Uncharacterized protein</fullName>
    </submittedName>
</protein>
<dbReference type="Proteomes" id="UP000385207">
    <property type="component" value="Unassembled WGS sequence"/>
</dbReference>